<proteinExistence type="predicted"/>
<accession>A0ACD1E3J8</accession>
<dbReference type="EMBL" id="CP076544">
    <property type="protein sequence ID" value="QWS33352.1"/>
    <property type="molecule type" value="Genomic_DNA"/>
</dbReference>
<organism evidence="1 2">
    <name type="scientific">Curtobacterium aetherium</name>
    <dbReference type="NCBI Taxonomy" id="2841594"/>
    <lineage>
        <taxon>Bacteria</taxon>
        <taxon>Bacillati</taxon>
        <taxon>Actinomycetota</taxon>
        <taxon>Actinomycetes</taxon>
        <taxon>Micrococcales</taxon>
        <taxon>Microbacteriaceae</taxon>
        <taxon>Curtobacterium</taxon>
    </lineage>
</organism>
<name>A0ACD1E3J8_9MICO</name>
<keyword evidence="1" id="KW-0378">Hydrolase</keyword>
<protein>
    <submittedName>
        <fullName evidence="1">Beta-phosphoglucomutase family hydrolase</fullName>
    </submittedName>
</protein>
<gene>
    <name evidence="1" type="ORF">KM842_14100</name>
</gene>
<keyword evidence="2" id="KW-1185">Reference proteome</keyword>
<dbReference type="Proteomes" id="UP000681794">
    <property type="component" value="Chromosome"/>
</dbReference>
<reference evidence="1" key="1">
    <citation type="submission" date="2021-06" db="EMBL/GenBank/DDBJ databases">
        <authorList>
            <person name="Ellington A.J."/>
            <person name="Bryan N.C."/>
            <person name="Christner B.C."/>
            <person name="Reisch C.R."/>
        </authorList>
    </citation>
    <scope>NUCLEOTIDE SEQUENCE</scope>
    <source>
        <strain evidence="1">L6-1</strain>
    </source>
</reference>
<evidence type="ECO:0000313" key="2">
    <source>
        <dbReference type="Proteomes" id="UP000681794"/>
    </source>
</evidence>
<evidence type="ECO:0000313" key="1">
    <source>
        <dbReference type="EMBL" id="QWS33352.1"/>
    </source>
</evidence>
<sequence length="268" mass="27919">MTSSDRRTPARLADQRALLFDLDGVLTPTAEVHMRAWSRLFTPYLAAHGAAPYTEQDYFAYVDGKPRYDGVRSLLHARGIDLPEGTPADDPALDTVCGLGNRKNAEFTAELEEHGVAPYPGSLRFLTAAIDAGYEVAVVSSSANARSVLETAGILDRFDVVVDGAVARQDGLAGKPAPDTYLDAATRFGLTAAQCVVVEDATSGVEAGRNGAFGLVVGVDRGAGADALRAHGADLVVSDLADLLPDLATTVAGASGADQPPVNPRKTA</sequence>